<sequence>MAAWALNPKNFHFGSTHHFYLSIGGRMTRSRLLFHRSFLIYTILLYLQIIVQTHDKCHKIYLMSALHEYYNIYVLVIYSTSCDLQSRRVH</sequence>
<name>A0AAV6ZQF8_ENGPU</name>
<organism evidence="2 3">
    <name type="scientific">Engystomops pustulosus</name>
    <name type="common">Tungara frog</name>
    <name type="synonym">Physalaemus pustulosus</name>
    <dbReference type="NCBI Taxonomy" id="76066"/>
    <lineage>
        <taxon>Eukaryota</taxon>
        <taxon>Metazoa</taxon>
        <taxon>Chordata</taxon>
        <taxon>Craniata</taxon>
        <taxon>Vertebrata</taxon>
        <taxon>Euteleostomi</taxon>
        <taxon>Amphibia</taxon>
        <taxon>Batrachia</taxon>
        <taxon>Anura</taxon>
        <taxon>Neobatrachia</taxon>
        <taxon>Hyloidea</taxon>
        <taxon>Leptodactylidae</taxon>
        <taxon>Leiuperinae</taxon>
        <taxon>Engystomops</taxon>
    </lineage>
</organism>
<keyword evidence="3" id="KW-1185">Reference proteome</keyword>
<evidence type="ECO:0000313" key="3">
    <source>
        <dbReference type="Proteomes" id="UP000824782"/>
    </source>
</evidence>
<reference evidence="2" key="1">
    <citation type="thesis" date="2020" institute="ProQuest LLC" country="789 East Eisenhower Parkway, Ann Arbor, MI, USA">
        <title>Comparative Genomics and Chromosome Evolution.</title>
        <authorList>
            <person name="Mudd A.B."/>
        </authorList>
    </citation>
    <scope>NUCLEOTIDE SEQUENCE</scope>
    <source>
        <strain evidence="2">237g6f4</strain>
        <tissue evidence="2">Blood</tissue>
    </source>
</reference>
<keyword evidence="1" id="KW-0472">Membrane</keyword>
<comment type="caution">
    <text evidence="2">The sequence shown here is derived from an EMBL/GenBank/DDBJ whole genome shotgun (WGS) entry which is preliminary data.</text>
</comment>
<gene>
    <name evidence="2" type="ORF">GDO81_023764</name>
</gene>
<protein>
    <submittedName>
        <fullName evidence="2">Uncharacterized protein</fullName>
    </submittedName>
</protein>
<dbReference type="EMBL" id="WNYA01000304">
    <property type="protein sequence ID" value="KAG8548856.1"/>
    <property type="molecule type" value="Genomic_DNA"/>
</dbReference>
<keyword evidence="1" id="KW-0812">Transmembrane</keyword>
<evidence type="ECO:0000256" key="1">
    <source>
        <dbReference type="SAM" id="Phobius"/>
    </source>
</evidence>
<keyword evidence="1" id="KW-1133">Transmembrane helix</keyword>
<accession>A0AAV6ZQF8</accession>
<dbReference type="AlphaFoldDB" id="A0AAV6ZQF8"/>
<proteinExistence type="predicted"/>
<evidence type="ECO:0000313" key="2">
    <source>
        <dbReference type="EMBL" id="KAG8548856.1"/>
    </source>
</evidence>
<dbReference type="Proteomes" id="UP000824782">
    <property type="component" value="Unassembled WGS sequence"/>
</dbReference>
<feature type="transmembrane region" description="Helical" evidence="1">
    <location>
        <begin position="33"/>
        <end position="51"/>
    </location>
</feature>